<dbReference type="EMBL" id="JH126399">
    <property type="protein sequence ID" value="EGX96167.1"/>
    <property type="molecule type" value="Genomic_DNA"/>
</dbReference>
<proteinExistence type="predicted"/>
<dbReference type="OMA" id="TWNSANS"/>
<evidence type="ECO:0000256" key="6">
    <source>
        <dbReference type="SAM" id="Phobius"/>
    </source>
</evidence>
<evidence type="ECO:0000256" key="1">
    <source>
        <dbReference type="ARBA" id="ARBA00004141"/>
    </source>
</evidence>
<dbReference type="HOGENOM" id="CLU_001265_0_1_1"/>
<feature type="transmembrane region" description="Helical" evidence="6">
    <location>
        <begin position="283"/>
        <end position="310"/>
    </location>
</feature>
<dbReference type="InterPro" id="IPR011701">
    <property type="entry name" value="MFS"/>
</dbReference>
<evidence type="ECO:0000256" key="2">
    <source>
        <dbReference type="ARBA" id="ARBA00022448"/>
    </source>
</evidence>
<feature type="transmembrane region" description="Helical" evidence="6">
    <location>
        <begin position="220"/>
        <end position="239"/>
    </location>
</feature>
<keyword evidence="9" id="KW-1185">Reference proteome</keyword>
<feature type="transmembrane region" description="Helical" evidence="6">
    <location>
        <begin position="178"/>
        <end position="200"/>
    </location>
</feature>
<dbReference type="PANTHER" id="PTHR43791">
    <property type="entry name" value="PERMEASE-RELATED"/>
    <property type="match status" value="1"/>
</dbReference>
<keyword evidence="4 6" id="KW-1133">Transmembrane helix</keyword>
<dbReference type="FunFam" id="1.20.1250.20:FF:000013">
    <property type="entry name" value="MFS general substrate transporter"/>
    <property type="match status" value="1"/>
</dbReference>
<feature type="transmembrane region" description="Helical" evidence="6">
    <location>
        <begin position="379"/>
        <end position="397"/>
    </location>
</feature>
<feature type="transmembrane region" description="Helical" evidence="6">
    <location>
        <begin position="85"/>
        <end position="103"/>
    </location>
</feature>
<keyword evidence="5 6" id="KW-0472">Membrane</keyword>
<dbReference type="Gene3D" id="1.20.1250.20">
    <property type="entry name" value="MFS general substrate transporter like domains"/>
    <property type="match status" value="2"/>
</dbReference>
<dbReference type="InterPro" id="IPR036259">
    <property type="entry name" value="MFS_trans_sf"/>
</dbReference>
<dbReference type="Pfam" id="PF07690">
    <property type="entry name" value="MFS_1"/>
    <property type="match status" value="1"/>
</dbReference>
<dbReference type="InParanoid" id="G3J6D3"/>
<dbReference type="KEGG" id="cmt:CCM_00822"/>
<feature type="transmembrane region" description="Helical" evidence="6">
    <location>
        <begin position="146"/>
        <end position="166"/>
    </location>
</feature>
<dbReference type="SUPFAM" id="SSF103473">
    <property type="entry name" value="MFS general substrate transporter"/>
    <property type="match status" value="1"/>
</dbReference>
<feature type="transmembrane region" description="Helical" evidence="6">
    <location>
        <begin position="447"/>
        <end position="467"/>
    </location>
</feature>
<dbReference type="FunFam" id="1.20.1250.20:FF:000034">
    <property type="entry name" value="MFS general substrate transporter"/>
    <property type="match status" value="1"/>
</dbReference>
<dbReference type="GO" id="GO:0022857">
    <property type="term" value="F:transmembrane transporter activity"/>
    <property type="evidence" value="ECO:0007669"/>
    <property type="project" value="InterPro"/>
</dbReference>
<organism evidence="8 9">
    <name type="scientific">Cordyceps militaris (strain CM01)</name>
    <name type="common">Caterpillar fungus</name>
    <dbReference type="NCBI Taxonomy" id="983644"/>
    <lineage>
        <taxon>Eukaryota</taxon>
        <taxon>Fungi</taxon>
        <taxon>Dikarya</taxon>
        <taxon>Ascomycota</taxon>
        <taxon>Pezizomycotina</taxon>
        <taxon>Sordariomycetes</taxon>
        <taxon>Hypocreomycetidae</taxon>
        <taxon>Hypocreales</taxon>
        <taxon>Cordycipitaceae</taxon>
        <taxon>Cordyceps</taxon>
    </lineage>
</organism>
<reference evidence="8 9" key="1">
    <citation type="journal article" date="2011" name="Genome Biol.">
        <title>Genome sequence of the insect pathogenic fungus Cordyceps militaris, a valued traditional Chinese medicine.</title>
        <authorList>
            <person name="Zheng P."/>
            <person name="Xia Y."/>
            <person name="Xiao G."/>
            <person name="Xiong C."/>
            <person name="Hu X."/>
            <person name="Zhang S."/>
            <person name="Zheng H."/>
            <person name="Huang Y."/>
            <person name="Zhou Y."/>
            <person name="Wang S."/>
            <person name="Zhao G.P."/>
            <person name="Liu X."/>
            <person name="St Leger R.J."/>
            <person name="Wang C."/>
        </authorList>
    </citation>
    <scope>NUCLEOTIDE SEQUENCE [LARGE SCALE GENOMIC DNA]</scope>
    <source>
        <strain evidence="8 9">CM01</strain>
    </source>
</reference>
<dbReference type="PROSITE" id="PS50850">
    <property type="entry name" value="MFS"/>
    <property type="match status" value="1"/>
</dbReference>
<comment type="subcellular location">
    <subcellularLocation>
        <location evidence="1">Membrane</location>
        <topology evidence="1">Multi-pass membrane protein</topology>
    </subcellularLocation>
</comment>
<evidence type="ECO:0000256" key="5">
    <source>
        <dbReference type="ARBA" id="ARBA00023136"/>
    </source>
</evidence>
<dbReference type="Proteomes" id="UP000001610">
    <property type="component" value="Unassembled WGS sequence"/>
</dbReference>
<dbReference type="GO" id="GO:0016020">
    <property type="term" value="C:membrane"/>
    <property type="evidence" value="ECO:0007669"/>
    <property type="project" value="UniProtKB-SubCell"/>
</dbReference>
<evidence type="ECO:0000256" key="4">
    <source>
        <dbReference type="ARBA" id="ARBA00022989"/>
    </source>
</evidence>
<feature type="transmembrane region" description="Helical" evidence="6">
    <location>
        <begin position="48"/>
        <end position="65"/>
    </location>
</feature>
<name>G3J6D3_CORMM</name>
<sequence>MATAVQEKRDDLESMASTKYIEELPLGGAELTEDATEQERESKLRWKMDWHIVPLTSIIFLFSFIDRANIGNARIAGLERTLNMHGYQFNISLSVFYVSYILFEIPSNMLCKWVGPGRFIPVATFCFGVLTMCTGLVPNFSALCGVRFLLGIFEAGILPGLVYYLSRWYRQSEMTFRISLFIVSGSLAGAFGGLLASAILRIPGIGMLHSWRMIFVIEGNYLQGIATCVLGIGSWFVMANGPQTARWLSEEEKELALRRLQSERGHAQELVDKFNWTKTRRGILNPVVLATGCIFLLNSIIVQGASFFLPTLVATIFPDRAMTTKQLLTVPPYILGAICCVVTSYASWRMNKRGIFLILCAVIPTIGYALFIATPSPNVRYGAIFLPFFGIYTYGALTNSHAAANVASDTARSSAIATNVMLGNMGGLAATWAYVPSDGPLYNIGTGLNLAAMSSVIITATLLYFWILRDNKRREHLDPAAELSHLDASEIQNLDWKHPEFRWRN</sequence>
<feature type="transmembrane region" description="Helical" evidence="6">
    <location>
        <begin position="330"/>
        <end position="348"/>
    </location>
</feature>
<gene>
    <name evidence="8" type="ORF">CCM_00822</name>
</gene>
<evidence type="ECO:0000259" key="7">
    <source>
        <dbReference type="PROSITE" id="PS50850"/>
    </source>
</evidence>
<evidence type="ECO:0000313" key="9">
    <source>
        <dbReference type="Proteomes" id="UP000001610"/>
    </source>
</evidence>
<dbReference type="VEuPathDB" id="FungiDB:CCM_00822"/>
<dbReference type="eggNOG" id="KOG2533">
    <property type="taxonomic scope" value="Eukaryota"/>
</dbReference>
<dbReference type="PANTHER" id="PTHR43791:SF48">
    <property type="entry name" value="TRANSPORTER, PUTATIVE (AFU_ORTHOLOGUE AFUA_4G01000)-RELATED"/>
    <property type="match status" value="1"/>
</dbReference>
<dbReference type="OrthoDB" id="2985014at2759"/>
<dbReference type="InterPro" id="IPR020846">
    <property type="entry name" value="MFS_dom"/>
</dbReference>
<keyword evidence="2" id="KW-0813">Transport</keyword>
<dbReference type="RefSeq" id="XP_006666044.1">
    <property type="nucleotide sequence ID" value="XM_006665981.1"/>
</dbReference>
<feature type="transmembrane region" description="Helical" evidence="6">
    <location>
        <begin position="119"/>
        <end position="140"/>
    </location>
</feature>
<feature type="domain" description="Major facilitator superfamily (MFS) profile" evidence="7">
    <location>
        <begin position="52"/>
        <end position="472"/>
    </location>
</feature>
<dbReference type="AlphaFoldDB" id="G3J6D3"/>
<protein>
    <submittedName>
        <fullName evidence="8">MFS transporter</fullName>
    </submittedName>
</protein>
<feature type="transmembrane region" description="Helical" evidence="6">
    <location>
        <begin position="355"/>
        <end position="373"/>
    </location>
</feature>
<accession>G3J6D3</accession>
<dbReference type="GeneID" id="18162856"/>
<feature type="transmembrane region" description="Helical" evidence="6">
    <location>
        <begin position="417"/>
        <end position="435"/>
    </location>
</feature>
<keyword evidence="3 6" id="KW-0812">Transmembrane</keyword>
<evidence type="ECO:0000313" key="8">
    <source>
        <dbReference type="EMBL" id="EGX96167.1"/>
    </source>
</evidence>
<evidence type="ECO:0000256" key="3">
    <source>
        <dbReference type="ARBA" id="ARBA00022692"/>
    </source>
</evidence>